<dbReference type="InterPro" id="IPR000242">
    <property type="entry name" value="PTP_cat"/>
</dbReference>
<dbReference type="CDD" id="cd00063">
    <property type="entry name" value="FN3"/>
    <property type="match status" value="2"/>
</dbReference>
<dbReference type="Gene3D" id="3.90.190.10">
    <property type="entry name" value="Protein tyrosine phosphatase superfamily"/>
    <property type="match status" value="3"/>
</dbReference>
<keyword evidence="11" id="KW-1133">Transmembrane helix</keyword>
<dbReference type="PROSITE" id="PS50056">
    <property type="entry name" value="TYR_PHOSPHATASE_2"/>
    <property type="match status" value="2"/>
</dbReference>
<keyword evidence="6" id="KW-0378">Hydrolase</keyword>
<keyword evidence="8 11" id="KW-0472">Membrane</keyword>
<dbReference type="SUPFAM" id="SSF49265">
    <property type="entry name" value="Fibronectin type III"/>
    <property type="match status" value="2"/>
</dbReference>
<dbReference type="InterPro" id="IPR000387">
    <property type="entry name" value="Tyr_Pase_dom"/>
</dbReference>
<dbReference type="CDD" id="cd00047">
    <property type="entry name" value="PTPc"/>
    <property type="match status" value="1"/>
</dbReference>
<feature type="compositionally biased region" description="Polar residues" evidence="10">
    <location>
        <begin position="539"/>
        <end position="555"/>
    </location>
</feature>
<feature type="domain" description="Tyrosine specific protein phosphatases" evidence="13">
    <location>
        <begin position="1039"/>
        <end position="1114"/>
    </location>
</feature>
<evidence type="ECO:0000259" key="12">
    <source>
        <dbReference type="PROSITE" id="PS50055"/>
    </source>
</evidence>
<name>A0AA35WIW4_GEOBA</name>
<dbReference type="PROSITE" id="PS00383">
    <property type="entry name" value="TYR_PHOSPHATASE_1"/>
    <property type="match status" value="1"/>
</dbReference>
<dbReference type="PRINTS" id="PR00700">
    <property type="entry name" value="PRTYPHPHTASE"/>
</dbReference>
<keyword evidence="16" id="KW-1185">Reference proteome</keyword>
<reference evidence="15" key="1">
    <citation type="submission" date="2023-03" db="EMBL/GenBank/DDBJ databases">
        <authorList>
            <person name="Steffen K."/>
            <person name="Cardenas P."/>
        </authorList>
    </citation>
    <scope>NUCLEOTIDE SEQUENCE</scope>
</reference>
<protein>
    <recommendedName>
        <fullName evidence="3">protein-tyrosine-phosphatase</fullName>
        <ecNumber evidence="3">3.1.3.48</ecNumber>
    </recommendedName>
</protein>
<evidence type="ECO:0000256" key="11">
    <source>
        <dbReference type="SAM" id="Phobius"/>
    </source>
</evidence>
<dbReference type="InterPro" id="IPR003961">
    <property type="entry name" value="FN3_dom"/>
</dbReference>
<feature type="domain" description="Fibronectin type-III" evidence="14">
    <location>
        <begin position="322"/>
        <end position="414"/>
    </location>
</feature>
<comment type="caution">
    <text evidence="15">The sequence shown here is derived from an EMBL/GenBank/DDBJ whole genome shotgun (WGS) entry which is preliminary data.</text>
</comment>
<keyword evidence="7" id="KW-0904">Protein phosphatase</keyword>
<dbReference type="Pfam" id="PF00041">
    <property type="entry name" value="fn3"/>
    <property type="match status" value="2"/>
</dbReference>
<accession>A0AA35WIW4</accession>
<proteinExistence type="inferred from homology"/>
<dbReference type="EC" id="3.1.3.48" evidence="3"/>
<keyword evidence="4" id="KW-0732">Signal</keyword>
<dbReference type="Proteomes" id="UP001174909">
    <property type="component" value="Unassembled WGS sequence"/>
</dbReference>
<dbReference type="Gene3D" id="2.60.40.10">
    <property type="entry name" value="Immunoglobulins"/>
    <property type="match status" value="3"/>
</dbReference>
<evidence type="ECO:0000256" key="9">
    <source>
        <dbReference type="ARBA" id="ARBA00051722"/>
    </source>
</evidence>
<evidence type="ECO:0000256" key="2">
    <source>
        <dbReference type="ARBA" id="ARBA00009580"/>
    </source>
</evidence>
<dbReference type="InterPro" id="IPR016130">
    <property type="entry name" value="Tyr_Pase_AS"/>
</dbReference>
<evidence type="ECO:0000259" key="14">
    <source>
        <dbReference type="PROSITE" id="PS50853"/>
    </source>
</evidence>
<feature type="compositionally biased region" description="Basic and acidic residues" evidence="10">
    <location>
        <begin position="439"/>
        <end position="449"/>
    </location>
</feature>
<feature type="domain" description="Fibronectin type-III" evidence="14">
    <location>
        <begin position="136"/>
        <end position="231"/>
    </location>
</feature>
<dbReference type="Pfam" id="PF00102">
    <property type="entry name" value="Y_phosphatase"/>
    <property type="match status" value="3"/>
</dbReference>
<dbReference type="PANTHER" id="PTHR19134:SF562">
    <property type="entry name" value="PROTEIN-TYROSINE-PHOSPHATASE"/>
    <property type="match status" value="1"/>
</dbReference>
<comment type="similarity">
    <text evidence="2">Belongs to the protein-tyrosine phosphatase family.</text>
</comment>
<feature type="compositionally biased region" description="Polar residues" evidence="10">
    <location>
        <begin position="405"/>
        <end position="417"/>
    </location>
</feature>
<evidence type="ECO:0000256" key="6">
    <source>
        <dbReference type="ARBA" id="ARBA00022801"/>
    </source>
</evidence>
<feature type="compositionally biased region" description="Low complexity" evidence="10">
    <location>
        <begin position="418"/>
        <end position="438"/>
    </location>
</feature>
<evidence type="ECO:0000313" key="16">
    <source>
        <dbReference type="Proteomes" id="UP001174909"/>
    </source>
</evidence>
<feature type="region of interest" description="Disordered" evidence="10">
    <location>
        <begin position="405"/>
        <end position="450"/>
    </location>
</feature>
<dbReference type="GO" id="GO:0004725">
    <property type="term" value="F:protein tyrosine phosphatase activity"/>
    <property type="evidence" value="ECO:0007669"/>
    <property type="project" value="UniProtKB-EC"/>
</dbReference>
<dbReference type="InterPro" id="IPR036116">
    <property type="entry name" value="FN3_sf"/>
</dbReference>
<dbReference type="SMART" id="SM00194">
    <property type="entry name" value="PTPc"/>
    <property type="match status" value="2"/>
</dbReference>
<organism evidence="15 16">
    <name type="scientific">Geodia barretti</name>
    <name type="common">Barrett's horny sponge</name>
    <dbReference type="NCBI Taxonomy" id="519541"/>
    <lineage>
        <taxon>Eukaryota</taxon>
        <taxon>Metazoa</taxon>
        <taxon>Porifera</taxon>
        <taxon>Demospongiae</taxon>
        <taxon>Heteroscleromorpha</taxon>
        <taxon>Tetractinellida</taxon>
        <taxon>Astrophorina</taxon>
        <taxon>Geodiidae</taxon>
        <taxon>Geodia</taxon>
    </lineage>
</organism>
<keyword evidence="15" id="KW-0675">Receptor</keyword>
<evidence type="ECO:0000256" key="10">
    <source>
        <dbReference type="SAM" id="MobiDB-lite"/>
    </source>
</evidence>
<dbReference type="InterPro" id="IPR029021">
    <property type="entry name" value="Prot-tyrosine_phosphatase-like"/>
</dbReference>
<dbReference type="InterPro" id="IPR003595">
    <property type="entry name" value="Tyr_Pase_cat"/>
</dbReference>
<dbReference type="SMART" id="SM00060">
    <property type="entry name" value="FN3"/>
    <property type="match status" value="4"/>
</dbReference>
<evidence type="ECO:0000259" key="13">
    <source>
        <dbReference type="PROSITE" id="PS50056"/>
    </source>
</evidence>
<feature type="domain" description="Tyrosine specific protein phosphatases" evidence="13">
    <location>
        <begin position="754"/>
        <end position="828"/>
    </location>
</feature>
<comment type="subcellular location">
    <subcellularLocation>
        <location evidence="1">Membrane</location>
        <topology evidence="1">Single-pass membrane protein</topology>
    </subcellularLocation>
</comment>
<dbReference type="GO" id="GO:0016020">
    <property type="term" value="C:membrane"/>
    <property type="evidence" value="ECO:0007669"/>
    <property type="project" value="UniProtKB-SubCell"/>
</dbReference>
<dbReference type="SMART" id="SM00404">
    <property type="entry name" value="PTPc_motif"/>
    <property type="match status" value="2"/>
</dbReference>
<dbReference type="InterPro" id="IPR013783">
    <property type="entry name" value="Ig-like_fold"/>
</dbReference>
<evidence type="ECO:0000313" key="15">
    <source>
        <dbReference type="EMBL" id="CAI8023123.1"/>
    </source>
</evidence>
<keyword evidence="5" id="KW-0677">Repeat</keyword>
<feature type="domain" description="Tyrosine-protein phosphatase" evidence="12">
    <location>
        <begin position="624"/>
        <end position="837"/>
    </location>
</feature>
<sequence length="1135" mass="125341">MTCSPGCAYNISVAGLSKHLPSDMVTSAIFLAALPRNIVVNFTTTTTEISLMVSFDNYSSAVDYTITVTWELLPRTCSDVAGVSDSETYYTYVRMMEYTITGLNANSLYSITVLISNPAGNVTSHPINATTQEQEPSSPPELIKADPGTFSITVSWNSVQCSHQHGRITGYVVKYRKYNSNVTLTKQTEALELKITDLQPSTSYVIEVGAENGAGTGVYGIITPMPETKPFEVFMISKTSSSIELGWSQVDYNTTRTVIVMWEAKTCVNSHGNQSTDLKDVSYVISPLEEYTSYIITGCVEEIPSARHSVTVTTDEEAPSAAPVNITVVSTTAYSITIEWGPVPCIHQNGLITGYIIHYSSQTDDHEKSIGNTTTFEITGLKPAMEYEVEVAAFNVGGRGPFTSTFLEVNTTEDSSVTPDPTKSTTMTPSSPESPTSHTTEDDTRERSGDIGGAVGGVVVSVLVIFATTVGIIAVIWLLRRKKFTLFPVGHIRVLSKQSAMPDSKDMSLDQISIGESLADPELSSEAETVGIAPDSTLLQSQNGATSDGISQQQAAEEDKLPLSSPEKVVDPETEGESEKTGDGRERGSAPESPVKESPKTLSIPVAMFGAHVEKNHTNSNELFKAEFEALSDGEGKSVAIAKSLENRRKNRFANISVYDDNRVILSPLGDLINDYINASHVDGYTRPKKFIAAQGPIPSSIVDFWRMVWQEKVPSVVMITNLVEGKKTKWKTRKVNHFHYTAWPDHGVPDYATSILNFHKMVMKDHKAHRGPLIVHCSAGVGRTGTFIAIDHVLEQRETEGVVDILGVILKLRQQRTNMVQTLDQYIFIHDAILESVTCGDTEIEAGDLRKRLAQLKTRDESGRSGLDLQFAILDQVSSNVGEAKSFAAQNNLDKNRSTDFLPVDNWRVVLKGENPDYIHASSVHGYKKHRAFIITQGPMRSTARDFWKMVYSRKCSVVVMLSDLIELDEEVCYQYWPGKRAQTYGEFRVELLNEGWKSGFLYRNFSVQQAKFATAHQVWQFHIPEWSSDYQWCGDVNAMVSVIEEVSKVQRKTGNHPIVVHGLDTVSRSAIFCGVATTIERCKTEGVVDVFQVVKAIRVQKPGAIQTLEQYQSIYEALLVFIDSFETYSNFTT</sequence>
<evidence type="ECO:0000256" key="4">
    <source>
        <dbReference type="ARBA" id="ARBA00022729"/>
    </source>
</evidence>
<evidence type="ECO:0000256" key="3">
    <source>
        <dbReference type="ARBA" id="ARBA00013064"/>
    </source>
</evidence>
<feature type="transmembrane region" description="Helical" evidence="11">
    <location>
        <begin position="454"/>
        <end position="479"/>
    </location>
</feature>
<dbReference type="SUPFAM" id="SSF52799">
    <property type="entry name" value="(Phosphotyrosine protein) phosphatases II"/>
    <property type="match status" value="2"/>
</dbReference>
<dbReference type="FunFam" id="2.60.40.10:FF:000028">
    <property type="entry name" value="Neuronal cell adhesion molecule"/>
    <property type="match status" value="2"/>
</dbReference>
<feature type="domain" description="Tyrosine-protein phosphatase" evidence="12">
    <location>
        <begin position="868"/>
        <end position="1123"/>
    </location>
</feature>
<feature type="region of interest" description="Disordered" evidence="10">
    <location>
        <begin position="539"/>
        <end position="601"/>
    </location>
</feature>
<evidence type="ECO:0000256" key="8">
    <source>
        <dbReference type="ARBA" id="ARBA00023136"/>
    </source>
</evidence>
<dbReference type="PANTHER" id="PTHR19134">
    <property type="entry name" value="RECEPTOR-TYPE TYROSINE-PROTEIN PHOSPHATASE"/>
    <property type="match status" value="1"/>
</dbReference>
<dbReference type="EMBL" id="CASHTH010001995">
    <property type="protein sequence ID" value="CAI8023123.1"/>
    <property type="molecule type" value="Genomic_DNA"/>
</dbReference>
<evidence type="ECO:0000256" key="7">
    <source>
        <dbReference type="ARBA" id="ARBA00022912"/>
    </source>
</evidence>
<dbReference type="InterPro" id="IPR050348">
    <property type="entry name" value="Protein-Tyr_Phosphatase"/>
</dbReference>
<gene>
    <name evidence="15" type="ORF">GBAR_LOCUS13541</name>
</gene>
<comment type="catalytic activity">
    <reaction evidence="9">
        <text>O-phospho-L-tyrosyl-[protein] + H2O = L-tyrosyl-[protein] + phosphate</text>
        <dbReference type="Rhea" id="RHEA:10684"/>
        <dbReference type="Rhea" id="RHEA-COMP:10136"/>
        <dbReference type="Rhea" id="RHEA-COMP:20101"/>
        <dbReference type="ChEBI" id="CHEBI:15377"/>
        <dbReference type="ChEBI" id="CHEBI:43474"/>
        <dbReference type="ChEBI" id="CHEBI:46858"/>
        <dbReference type="ChEBI" id="CHEBI:61978"/>
        <dbReference type="EC" id="3.1.3.48"/>
    </reaction>
</comment>
<keyword evidence="11" id="KW-0812">Transmembrane</keyword>
<feature type="compositionally biased region" description="Basic and acidic residues" evidence="10">
    <location>
        <begin position="577"/>
        <end position="599"/>
    </location>
</feature>
<dbReference type="FunFam" id="3.90.190.10:FF:000102">
    <property type="entry name" value="Receptor-type tyrosine-protein phosphatase"/>
    <property type="match status" value="1"/>
</dbReference>
<dbReference type="AlphaFoldDB" id="A0AA35WIW4"/>
<evidence type="ECO:0000256" key="5">
    <source>
        <dbReference type="ARBA" id="ARBA00022737"/>
    </source>
</evidence>
<dbReference type="PROSITE" id="PS50055">
    <property type="entry name" value="TYR_PHOSPHATASE_PTP"/>
    <property type="match status" value="2"/>
</dbReference>
<dbReference type="PROSITE" id="PS50853">
    <property type="entry name" value="FN3"/>
    <property type="match status" value="2"/>
</dbReference>
<evidence type="ECO:0000256" key="1">
    <source>
        <dbReference type="ARBA" id="ARBA00004167"/>
    </source>
</evidence>